<dbReference type="AlphaFoldDB" id="A0A1R4JSV3"/>
<evidence type="ECO:0000256" key="3">
    <source>
        <dbReference type="ARBA" id="ARBA00011956"/>
    </source>
</evidence>
<dbReference type="InterPro" id="IPR046457">
    <property type="entry name" value="PMI_typeI_cat"/>
</dbReference>
<comment type="similarity">
    <text evidence="2">Belongs to the mannose-6-phosphate isomerase type 1 family.</text>
</comment>
<reference evidence="10 11" key="1">
    <citation type="submission" date="2017-02" db="EMBL/GenBank/DDBJ databases">
        <authorList>
            <person name="Peterson S.W."/>
        </authorList>
    </citation>
    <scope>NUCLEOTIDE SEQUENCE [LARGE SCALE GENOMIC DNA]</scope>
    <source>
        <strain evidence="10 11">2B3F</strain>
    </source>
</reference>
<evidence type="ECO:0000256" key="7">
    <source>
        <dbReference type="PIRSR" id="PIRSR001480-1"/>
    </source>
</evidence>
<name>A0A1R4JSV3_9MICC</name>
<protein>
    <recommendedName>
        <fullName evidence="3">mannose-6-phosphate isomerase</fullName>
        <ecNumber evidence="3">5.3.1.8</ecNumber>
    </recommendedName>
</protein>
<feature type="binding site" evidence="8">
    <location>
        <position position="269"/>
    </location>
    <ligand>
        <name>Zn(2+)</name>
        <dbReference type="ChEBI" id="CHEBI:29105"/>
    </ligand>
</feature>
<dbReference type="Proteomes" id="UP000196230">
    <property type="component" value="Unassembled WGS sequence"/>
</dbReference>
<dbReference type="InterPro" id="IPR014710">
    <property type="entry name" value="RmlC-like_jellyroll"/>
</dbReference>
<dbReference type="InterPro" id="IPR011051">
    <property type="entry name" value="RmlC_Cupin_sf"/>
</dbReference>
<sequence length="414" mass="43928">MLRLHSPIRDYAWGSTTLLAALQGREPSGAPEAEMWLGAHPAAPSEVETGTGERVTLDRLIAQGPERHLGEAARFGRLPYLMKLLAAGRPLSIQAHPTLEQAREGFAAEEAAGTPLDAPERNYKDDNHKPEMVVALTPFSALCGFRRPEESQLTFERIAQVMTEYSDGNATEVALAARHLAVLLADGDVTGAFAEILDPESIWSRGGTAELVEALTGMQDLILHDDAIVTALEAAEHFPDDPGVLVTLLLNRVDLMPGQAVHLPAGNVHAYLHGLGVEIMAASDNVLRGGLTPKHVDVAELTRIVTFDPLPVPYTNPEPVGQGTVRYRPPFEEFALTQLTAEGADAPAPAVLHGPAIAVGTKGTAEVCCGDERTTLAPGEAVFLSAAQTAAAPFEVRSGDGENTTVYVASMPAD</sequence>
<feature type="active site" evidence="7">
    <location>
        <position position="288"/>
    </location>
</feature>
<evidence type="ECO:0000313" key="11">
    <source>
        <dbReference type="Proteomes" id="UP000196230"/>
    </source>
</evidence>
<dbReference type="RefSeq" id="WP_070638893.1">
    <property type="nucleotide sequence ID" value="NZ_FUKP01000067.1"/>
</dbReference>
<evidence type="ECO:0000256" key="1">
    <source>
        <dbReference type="ARBA" id="ARBA00000757"/>
    </source>
</evidence>
<feature type="binding site" evidence="8">
    <location>
        <position position="94"/>
    </location>
    <ligand>
        <name>Zn(2+)</name>
        <dbReference type="ChEBI" id="CHEBI:29105"/>
    </ligand>
</feature>
<dbReference type="CDD" id="cd07011">
    <property type="entry name" value="cupin_PMI_type_I_N"/>
    <property type="match status" value="1"/>
</dbReference>
<evidence type="ECO:0000313" key="10">
    <source>
        <dbReference type="EMBL" id="SJN35097.1"/>
    </source>
</evidence>
<dbReference type="GO" id="GO:0005829">
    <property type="term" value="C:cytosol"/>
    <property type="evidence" value="ECO:0007669"/>
    <property type="project" value="TreeGrafter"/>
</dbReference>
<evidence type="ECO:0000259" key="9">
    <source>
        <dbReference type="Pfam" id="PF20511"/>
    </source>
</evidence>
<dbReference type="Gene3D" id="2.60.120.10">
    <property type="entry name" value="Jelly Rolls"/>
    <property type="match status" value="2"/>
</dbReference>
<proteinExistence type="inferred from homology"/>
<keyword evidence="5 8" id="KW-0862">Zinc</keyword>
<dbReference type="SUPFAM" id="SSF51182">
    <property type="entry name" value="RmlC-like cupins"/>
    <property type="match status" value="1"/>
</dbReference>
<dbReference type="PANTHER" id="PTHR10309:SF0">
    <property type="entry name" value="MANNOSE-6-PHOSPHATE ISOMERASE"/>
    <property type="match status" value="1"/>
</dbReference>
<organism evidence="10 11">
    <name type="scientific">Micrococcus lylae</name>
    <dbReference type="NCBI Taxonomy" id="1273"/>
    <lineage>
        <taxon>Bacteria</taxon>
        <taxon>Bacillati</taxon>
        <taxon>Actinomycetota</taxon>
        <taxon>Actinomycetes</taxon>
        <taxon>Micrococcales</taxon>
        <taxon>Micrococcaceae</taxon>
        <taxon>Micrococcus</taxon>
    </lineage>
</organism>
<accession>A0A1R4JSV3</accession>
<feature type="binding site" evidence="8">
    <location>
        <position position="131"/>
    </location>
    <ligand>
        <name>Zn(2+)</name>
        <dbReference type="ChEBI" id="CHEBI:29105"/>
    </ligand>
</feature>
<evidence type="ECO:0000256" key="5">
    <source>
        <dbReference type="ARBA" id="ARBA00022833"/>
    </source>
</evidence>
<dbReference type="GO" id="GO:0008270">
    <property type="term" value="F:zinc ion binding"/>
    <property type="evidence" value="ECO:0007669"/>
    <property type="project" value="InterPro"/>
</dbReference>
<dbReference type="Gene3D" id="1.10.441.10">
    <property type="entry name" value="Phosphomannose Isomerase, domain 2"/>
    <property type="match status" value="1"/>
</dbReference>
<dbReference type="InterPro" id="IPR016305">
    <property type="entry name" value="Mannose-6-P_Isomerase"/>
</dbReference>
<dbReference type="PROSITE" id="PS00965">
    <property type="entry name" value="PMI_I_1"/>
    <property type="match status" value="1"/>
</dbReference>
<dbReference type="NCBIfam" id="TIGR00218">
    <property type="entry name" value="manA"/>
    <property type="match status" value="1"/>
</dbReference>
<feature type="domain" description="Phosphomannose isomerase type I catalytic" evidence="9">
    <location>
        <begin position="1"/>
        <end position="146"/>
    </location>
</feature>
<keyword evidence="6 10" id="KW-0413">Isomerase</keyword>
<evidence type="ECO:0000256" key="2">
    <source>
        <dbReference type="ARBA" id="ARBA00010772"/>
    </source>
</evidence>
<evidence type="ECO:0000256" key="8">
    <source>
        <dbReference type="PIRSR" id="PIRSR001480-2"/>
    </source>
</evidence>
<evidence type="ECO:0000256" key="6">
    <source>
        <dbReference type="ARBA" id="ARBA00023235"/>
    </source>
</evidence>
<dbReference type="GO" id="GO:0004476">
    <property type="term" value="F:mannose-6-phosphate isomerase activity"/>
    <property type="evidence" value="ECO:0007669"/>
    <property type="project" value="UniProtKB-EC"/>
</dbReference>
<keyword evidence="4 8" id="KW-0479">Metal-binding</keyword>
<dbReference type="EC" id="5.3.1.8" evidence="3"/>
<comment type="cofactor">
    <cofactor evidence="8">
        <name>Zn(2+)</name>
        <dbReference type="ChEBI" id="CHEBI:29105"/>
    </cofactor>
    <text evidence="8">Binds 1 zinc ion per subunit.</text>
</comment>
<dbReference type="PIRSF" id="PIRSF001480">
    <property type="entry name" value="Mannose-6-phosphate_isomerase"/>
    <property type="match status" value="1"/>
</dbReference>
<dbReference type="InterPro" id="IPR018050">
    <property type="entry name" value="Pmannose_isomerase-type1_CS"/>
</dbReference>
<feature type="binding site" evidence="8">
    <location>
        <position position="96"/>
    </location>
    <ligand>
        <name>Zn(2+)</name>
        <dbReference type="ChEBI" id="CHEBI:29105"/>
    </ligand>
</feature>
<comment type="catalytic activity">
    <reaction evidence="1">
        <text>D-mannose 6-phosphate = D-fructose 6-phosphate</text>
        <dbReference type="Rhea" id="RHEA:12356"/>
        <dbReference type="ChEBI" id="CHEBI:58735"/>
        <dbReference type="ChEBI" id="CHEBI:61527"/>
        <dbReference type="EC" id="5.3.1.8"/>
    </reaction>
</comment>
<gene>
    <name evidence="10" type="ORF">FM125_10430</name>
</gene>
<dbReference type="GO" id="GO:0005975">
    <property type="term" value="P:carbohydrate metabolic process"/>
    <property type="evidence" value="ECO:0007669"/>
    <property type="project" value="InterPro"/>
</dbReference>
<dbReference type="Pfam" id="PF20511">
    <property type="entry name" value="PMI_typeI_cat"/>
    <property type="match status" value="1"/>
</dbReference>
<evidence type="ECO:0000256" key="4">
    <source>
        <dbReference type="ARBA" id="ARBA00022723"/>
    </source>
</evidence>
<dbReference type="PANTHER" id="PTHR10309">
    <property type="entry name" value="MANNOSE-6-PHOSPHATE ISOMERASE"/>
    <property type="match status" value="1"/>
</dbReference>
<dbReference type="PRINTS" id="PR00714">
    <property type="entry name" value="MAN6PISMRASE"/>
</dbReference>
<dbReference type="GO" id="GO:0009298">
    <property type="term" value="P:GDP-mannose biosynthetic process"/>
    <property type="evidence" value="ECO:0007669"/>
    <property type="project" value="InterPro"/>
</dbReference>
<dbReference type="InterPro" id="IPR001250">
    <property type="entry name" value="Man6P_Isoase-1"/>
</dbReference>
<dbReference type="EMBL" id="FUKP01000067">
    <property type="protein sequence ID" value="SJN35097.1"/>
    <property type="molecule type" value="Genomic_DNA"/>
</dbReference>